<sequence length="142" mass="15763">MKLTTAIISSNPREVTTKFGQRTVIDAVRTDTNETIAIWRPPNDRYVQKLGKDDRVSIAIDEKGKLTLVEEESPASPEPSPSSTANLPLSLSEKKQIASYIQEMAKLYGFCLQQADSLVAINEDKQAIATTLFFSAQKKFNL</sequence>
<name>A0A7G9A4N5_9VIRU</name>
<dbReference type="EMBL" id="MT840189">
    <property type="protein sequence ID" value="QNL31708.1"/>
    <property type="molecule type" value="Genomic_DNA"/>
</dbReference>
<protein>
    <submittedName>
        <fullName evidence="2">Uncharacterized protein</fullName>
    </submittedName>
</protein>
<feature type="region of interest" description="Disordered" evidence="1">
    <location>
        <begin position="67"/>
        <end position="88"/>
    </location>
</feature>
<proteinExistence type="predicted"/>
<evidence type="ECO:0000256" key="1">
    <source>
        <dbReference type="SAM" id="MobiDB-lite"/>
    </source>
</evidence>
<evidence type="ECO:0000313" key="2">
    <source>
        <dbReference type="EMBL" id="QNL31708.1"/>
    </source>
</evidence>
<accession>A0A7G9A4N5</accession>
<reference evidence="2" key="1">
    <citation type="submission" date="2020-07" db="EMBL/GenBank/DDBJ databases">
        <title>Dissolved microcystin release linked to lysis of a Microcystis spp. bloom in Lake Erie (USA) attributed to a novel cyanophage.</title>
        <authorList>
            <person name="McKindles K.M."/>
            <person name="Manes M.A."/>
            <person name="DeMarco J.R."/>
            <person name="McClure A."/>
            <person name="McKay R.M."/>
            <person name="Davis T.W."/>
            <person name="Bullerjahn G.S."/>
        </authorList>
    </citation>
    <scope>NUCLEOTIDE SEQUENCE</scope>
</reference>
<organism evidence="2">
    <name type="scientific">Bacteriophage sp</name>
    <dbReference type="NCBI Taxonomy" id="38018"/>
    <lineage>
        <taxon>Viruses</taxon>
    </lineage>
</organism>